<dbReference type="Proteomes" id="UP000006512">
    <property type="component" value="Unassembled WGS sequence"/>
</dbReference>
<evidence type="ECO:0000313" key="1">
    <source>
        <dbReference type="EMBL" id="EGF92664.1"/>
    </source>
</evidence>
<reference evidence="2" key="1">
    <citation type="submission" date="2011-03" db="EMBL/GenBank/DDBJ databases">
        <title>Draft genome sequence of Brevundimonas diminuta.</title>
        <authorList>
            <person name="Brown P.J.B."/>
            <person name="Buechlein A."/>
            <person name="Hemmerich C."/>
            <person name="Brun Y.V."/>
        </authorList>
    </citation>
    <scope>NUCLEOTIDE SEQUENCE [LARGE SCALE GENOMIC DNA]</scope>
    <source>
        <strain evidence="2">C19</strain>
    </source>
</reference>
<name>F4QHC7_9CAUL</name>
<dbReference type="HOGENOM" id="CLU_3265027_0_0_5"/>
<proteinExistence type="predicted"/>
<dbReference type="STRING" id="715226.ABI_11020"/>
<evidence type="ECO:0000313" key="2">
    <source>
        <dbReference type="Proteomes" id="UP000006512"/>
    </source>
</evidence>
<organism evidence="1 2">
    <name type="scientific">Asticcacaulis biprosthecium C19</name>
    <dbReference type="NCBI Taxonomy" id="715226"/>
    <lineage>
        <taxon>Bacteria</taxon>
        <taxon>Pseudomonadati</taxon>
        <taxon>Pseudomonadota</taxon>
        <taxon>Alphaproteobacteria</taxon>
        <taxon>Caulobacterales</taxon>
        <taxon>Caulobacteraceae</taxon>
        <taxon>Asticcacaulis</taxon>
    </lineage>
</organism>
<accession>F4QHC7</accession>
<protein>
    <submittedName>
        <fullName evidence="1">Uncharacterized protein</fullName>
    </submittedName>
</protein>
<sequence length="41" mass="4352">MTVGQDLLPKWHCLPSPHCLRGPPLSRLAAGDPMAASVSIQ</sequence>
<dbReference type="EMBL" id="GL883077">
    <property type="protein sequence ID" value="EGF92664.1"/>
    <property type="molecule type" value="Genomic_DNA"/>
</dbReference>
<keyword evidence="2" id="KW-1185">Reference proteome</keyword>
<gene>
    <name evidence="1" type="ORF">ABI_11020</name>
</gene>
<dbReference type="AlphaFoldDB" id="F4QHC7"/>